<dbReference type="Pfam" id="PF01040">
    <property type="entry name" value="UbiA"/>
    <property type="match status" value="1"/>
</dbReference>
<gene>
    <name evidence="9" type="ORF">C2E20_6300</name>
</gene>
<evidence type="ECO:0000256" key="7">
    <source>
        <dbReference type="SAM" id="Phobius"/>
    </source>
</evidence>
<dbReference type="CDD" id="cd13960">
    <property type="entry name" value="PT_UbiA_HPT1"/>
    <property type="match status" value="1"/>
</dbReference>
<feature type="transmembrane region" description="Helical" evidence="7">
    <location>
        <begin position="31"/>
        <end position="50"/>
    </location>
</feature>
<dbReference type="AlphaFoldDB" id="A0A2P6V846"/>
<dbReference type="STRING" id="554055.A0A2P6V846"/>
<dbReference type="InterPro" id="IPR044502">
    <property type="entry name" value="AtHST-like"/>
</dbReference>
<evidence type="ECO:0000256" key="4">
    <source>
        <dbReference type="ARBA" id="ARBA00022692"/>
    </source>
</evidence>
<evidence type="ECO:0000256" key="1">
    <source>
        <dbReference type="ARBA" id="ARBA00004141"/>
    </source>
</evidence>
<protein>
    <submittedName>
        <fullName evidence="9">Homogentisate phytyltransferase chloroplastic</fullName>
    </submittedName>
</protein>
<feature type="chain" id="PRO_5015197226" evidence="8">
    <location>
        <begin position="22"/>
        <end position="284"/>
    </location>
</feature>
<proteinExistence type="inferred from homology"/>
<dbReference type="InterPro" id="IPR044878">
    <property type="entry name" value="UbiA_sf"/>
</dbReference>
<evidence type="ECO:0000256" key="8">
    <source>
        <dbReference type="SAM" id="SignalP"/>
    </source>
</evidence>
<accession>A0A2P6V846</accession>
<dbReference type="GO" id="GO:0004659">
    <property type="term" value="F:prenyltransferase activity"/>
    <property type="evidence" value="ECO:0007669"/>
    <property type="project" value="InterPro"/>
</dbReference>
<dbReference type="GO" id="GO:0016020">
    <property type="term" value="C:membrane"/>
    <property type="evidence" value="ECO:0007669"/>
    <property type="project" value="UniProtKB-SubCell"/>
</dbReference>
<feature type="transmembrane region" description="Helical" evidence="7">
    <location>
        <begin position="97"/>
        <end position="118"/>
    </location>
</feature>
<sequence length="284" mass="29897">MLGTAVSVCSVSALALAPGQAGTVAATALAQALSSALLMNICIVGINQLYDIEIDRVNKPYLPLAAGDWSLGTARGVVAATGAAALAIGVAAGSPPLLATLAGSLTLGIAYSTDLPFLRWKRSPVLAAACILSVRAILVQLGFFWHMQLALGAATPVLTRPIAFATAFMLAFSVVIALFKDVPDVAGDSQAGVRTLSVRMGPKRVFWICIALLEAAYAGAILVGLQSELLWSRAATTAAHACLGALLMWRARRTDLSSPKEISKCYMWTWGLFYSEYLLLPLFR</sequence>
<feature type="transmembrane region" description="Helical" evidence="7">
    <location>
        <begin position="265"/>
        <end position="283"/>
    </location>
</feature>
<evidence type="ECO:0000256" key="6">
    <source>
        <dbReference type="ARBA" id="ARBA00023136"/>
    </source>
</evidence>
<keyword evidence="8" id="KW-0732">Signal</keyword>
<name>A0A2P6V846_9CHLO</name>
<dbReference type="Proteomes" id="UP000239649">
    <property type="component" value="Unassembled WGS sequence"/>
</dbReference>
<feature type="signal peptide" evidence="8">
    <location>
        <begin position="1"/>
        <end position="21"/>
    </location>
</feature>
<dbReference type="InterPro" id="IPR000537">
    <property type="entry name" value="UbiA_prenyltransferase"/>
</dbReference>
<keyword evidence="10" id="KW-1185">Reference proteome</keyword>
<dbReference type="PANTHER" id="PTHR43009:SF7">
    <property type="entry name" value="HOMOGENTISATE GERANYLGERANYLTRANSFERASE, CHLOROPLASTIC"/>
    <property type="match status" value="1"/>
</dbReference>
<feature type="transmembrane region" description="Helical" evidence="7">
    <location>
        <begin position="125"/>
        <end position="145"/>
    </location>
</feature>
<evidence type="ECO:0000313" key="9">
    <source>
        <dbReference type="EMBL" id="PSC70256.1"/>
    </source>
</evidence>
<dbReference type="Gene3D" id="1.20.120.1780">
    <property type="entry name" value="UbiA prenyltransferase"/>
    <property type="match status" value="1"/>
</dbReference>
<keyword evidence="4 7" id="KW-0812">Transmembrane</keyword>
<feature type="transmembrane region" description="Helical" evidence="7">
    <location>
        <begin position="71"/>
        <end position="91"/>
    </location>
</feature>
<dbReference type="EMBL" id="LHPF02000021">
    <property type="protein sequence ID" value="PSC70256.1"/>
    <property type="molecule type" value="Genomic_DNA"/>
</dbReference>
<keyword evidence="6 7" id="KW-0472">Membrane</keyword>
<dbReference type="PANTHER" id="PTHR43009">
    <property type="entry name" value="HOMOGENTISATE SOLANESYLTRANSFERASE, CHLOROPLASTIC"/>
    <property type="match status" value="1"/>
</dbReference>
<organism evidence="9 10">
    <name type="scientific">Micractinium conductrix</name>
    <dbReference type="NCBI Taxonomy" id="554055"/>
    <lineage>
        <taxon>Eukaryota</taxon>
        <taxon>Viridiplantae</taxon>
        <taxon>Chlorophyta</taxon>
        <taxon>core chlorophytes</taxon>
        <taxon>Trebouxiophyceae</taxon>
        <taxon>Chlorellales</taxon>
        <taxon>Chlorellaceae</taxon>
        <taxon>Chlorella clade</taxon>
        <taxon>Micractinium</taxon>
    </lineage>
</organism>
<feature type="transmembrane region" description="Helical" evidence="7">
    <location>
        <begin position="205"/>
        <end position="224"/>
    </location>
</feature>
<dbReference type="Gene3D" id="1.10.357.140">
    <property type="entry name" value="UbiA prenyltransferase"/>
    <property type="match status" value="1"/>
</dbReference>
<keyword evidence="3" id="KW-0808">Transferase</keyword>
<reference evidence="9 10" key="1">
    <citation type="journal article" date="2018" name="Plant J.">
        <title>Genome sequences of Chlorella sorokiniana UTEX 1602 and Micractinium conductrix SAG 241.80: implications to maltose excretion by a green alga.</title>
        <authorList>
            <person name="Arriola M.B."/>
            <person name="Velmurugan N."/>
            <person name="Zhang Y."/>
            <person name="Plunkett M.H."/>
            <person name="Hondzo H."/>
            <person name="Barney B.M."/>
        </authorList>
    </citation>
    <scope>NUCLEOTIDE SEQUENCE [LARGE SCALE GENOMIC DNA]</scope>
    <source>
        <strain evidence="9 10">SAG 241.80</strain>
    </source>
</reference>
<keyword evidence="5 7" id="KW-1133">Transmembrane helix</keyword>
<evidence type="ECO:0000313" key="10">
    <source>
        <dbReference type="Proteomes" id="UP000239649"/>
    </source>
</evidence>
<evidence type="ECO:0000256" key="5">
    <source>
        <dbReference type="ARBA" id="ARBA00022989"/>
    </source>
</evidence>
<evidence type="ECO:0000256" key="2">
    <source>
        <dbReference type="ARBA" id="ARBA00005985"/>
    </source>
</evidence>
<comment type="similarity">
    <text evidence="2">Belongs to the UbiA prenyltransferase family.</text>
</comment>
<dbReference type="NCBIfam" id="NF009525">
    <property type="entry name" value="PRK12887.1"/>
    <property type="match status" value="1"/>
</dbReference>
<evidence type="ECO:0000256" key="3">
    <source>
        <dbReference type="ARBA" id="ARBA00022679"/>
    </source>
</evidence>
<comment type="caution">
    <text evidence="9">The sequence shown here is derived from an EMBL/GenBank/DDBJ whole genome shotgun (WGS) entry which is preliminary data.</text>
</comment>
<comment type="subcellular location">
    <subcellularLocation>
        <location evidence="1">Membrane</location>
        <topology evidence="1">Multi-pass membrane protein</topology>
    </subcellularLocation>
</comment>
<feature type="transmembrane region" description="Helical" evidence="7">
    <location>
        <begin position="157"/>
        <end position="179"/>
    </location>
</feature>
<dbReference type="OrthoDB" id="1502398at2759"/>